<keyword evidence="2" id="KW-1185">Reference proteome</keyword>
<reference evidence="1 2" key="1">
    <citation type="journal article" date="1999" name="Proc. Jpn. Acad.">
        <title>Determination of the complete genomic DNA sequence of Thermoplasma volvanium GSS1.</title>
        <authorList>
            <person name="Kawashima T."/>
            <person name="Yamamoto Y."/>
            <person name="Aramaki H."/>
            <person name="Nunoshiba T."/>
            <person name="Kawamoto T."/>
            <person name="Watanabe K."/>
            <person name="Yamazaki M."/>
            <person name="Kanehori K."/>
            <person name="Amano N."/>
            <person name="Ohya Y."/>
            <person name="Makino K."/>
            <person name="Suzuki M."/>
        </authorList>
    </citation>
    <scope>NUCLEOTIDE SEQUENCE [LARGE SCALE GENOMIC DNA]</scope>
    <source>
        <strain evidence="2">ATCC 51530 / DSM 4299 / JCM 9571 / NBRC 15438 / GSS1</strain>
    </source>
</reference>
<evidence type="ECO:0008006" key="3">
    <source>
        <dbReference type="Google" id="ProtNLM"/>
    </source>
</evidence>
<dbReference type="STRING" id="273116.gene:9382091"/>
<dbReference type="Proteomes" id="UP000001017">
    <property type="component" value="Chromosome"/>
</dbReference>
<organism evidence="1 2">
    <name type="scientific">Thermoplasma volcanium (strain ATCC 51530 / DSM 4299 / JCM 9571 / NBRC 15438 / GSS1)</name>
    <dbReference type="NCBI Taxonomy" id="273116"/>
    <lineage>
        <taxon>Archaea</taxon>
        <taxon>Methanobacteriati</taxon>
        <taxon>Thermoplasmatota</taxon>
        <taxon>Thermoplasmata</taxon>
        <taxon>Thermoplasmatales</taxon>
        <taxon>Thermoplasmataceae</taxon>
        <taxon>Thermoplasma</taxon>
    </lineage>
</organism>
<dbReference type="EMBL" id="BA000011">
    <property type="protein sequence ID" value="BAB60426.1"/>
    <property type="molecule type" value="Genomic_DNA"/>
</dbReference>
<dbReference type="PaxDb" id="273116-14325523"/>
<dbReference type="InterPro" id="IPR016619">
    <property type="entry name" value="UCP014439_ACT"/>
</dbReference>
<evidence type="ECO:0000313" key="2">
    <source>
        <dbReference type="Proteomes" id="UP000001017"/>
    </source>
</evidence>
<dbReference type="DNASU" id="1441401"/>
<gene>
    <name evidence="1" type="ORF">TVG1324343</name>
</gene>
<dbReference type="PIRSF" id="PIRSF014439">
    <property type="entry name" value="APE1894_ACT"/>
    <property type="match status" value="1"/>
</dbReference>
<dbReference type="PhylomeDB" id="Q978Y0"/>
<sequence length="214" mass="24437">MNVSDLVKEYVSRHPYVMEALSEGIVNFSSLSRKIMEQYNIKSFQAVEAALKRYKPQSGEPDYKNILSRSTVEMYTNVTVIILKPKSENMKLILSLAERQSINYGRFRLIQGVQGAALVMNDNDAEKIVRSIPKGEVIQMDRKLSEIVMTSPETITFTRGYVAYLSSILSHNGINIIQIVSFYTDVTFILDPEDLVRSFNILMREIRLSQSLIK</sequence>
<dbReference type="SUPFAM" id="SSF55021">
    <property type="entry name" value="ACT-like"/>
    <property type="match status" value="1"/>
</dbReference>
<dbReference type="eggNOG" id="arCOG01806">
    <property type="taxonomic scope" value="Archaea"/>
</dbReference>
<dbReference type="KEGG" id="tvo:TVG1324343"/>
<proteinExistence type="predicted"/>
<dbReference type="GeneID" id="1441401"/>
<dbReference type="HOGENOM" id="CLU_103221_1_0_2"/>
<dbReference type="AlphaFoldDB" id="Q978Y0"/>
<dbReference type="OrthoDB" id="56528at2157"/>
<dbReference type="InterPro" id="IPR045865">
    <property type="entry name" value="ACT-like_dom_sf"/>
</dbReference>
<dbReference type="RefSeq" id="WP_010917519.1">
    <property type="nucleotide sequence ID" value="NC_002689.2"/>
</dbReference>
<evidence type="ECO:0000313" key="1">
    <source>
        <dbReference type="EMBL" id="BAB60426.1"/>
    </source>
</evidence>
<reference evidence="1 2" key="2">
    <citation type="journal article" date="2000" name="Proc. Natl. Acad. Sci. U.S.A.">
        <title>Archaeal adaptation to higher temperatures revealed by genomic sequence of Thermoplasma volcanium.</title>
        <authorList>
            <person name="Kawashima T."/>
            <person name="Amano N."/>
            <person name="Koike H."/>
            <person name="Makino S."/>
            <person name="Higuchi S."/>
            <person name="Kawashima-Ohya Y."/>
            <person name="Watanabe K."/>
            <person name="Yamazaki M."/>
            <person name="Kanehori K."/>
            <person name="Kawamoto T."/>
            <person name="Nunoshiba T."/>
            <person name="Yamamoto Y."/>
            <person name="Aramaki H."/>
            <person name="Makino K."/>
            <person name="Suzuki M."/>
        </authorList>
    </citation>
    <scope>NUCLEOTIDE SEQUENCE [LARGE SCALE GENOMIC DNA]</scope>
    <source>
        <strain evidence="2">ATCC 51530 / DSM 4299 / JCM 9571 / NBRC 15438 / GSS1</strain>
    </source>
</reference>
<name>Q978Y0_THEVO</name>
<protein>
    <recommendedName>
        <fullName evidence="3">ACT domain-containing protein</fullName>
    </recommendedName>
</protein>
<accession>Q978Y0</accession>
<dbReference type="Gene3D" id="3.30.70.260">
    <property type="match status" value="1"/>
</dbReference>